<gene>
    <name evidence="3" type="ORF">GCM10022278_16430</name>
</gene>
<comment type="similarity">
    <text evidence="1 2">Belongs to the ArsC family.</text>
</comment>
<evidence type="ECO:0000256" key="2">
    <source>
        <dbReference type="PROSITE-ProRule" id="PRU01282"/>
    </source>
</evidence>
<dbReference type="SUPFAM" id="SSF52833">
    <property type="entry name" value="Thioredoxin-like"/>
    <property type="match status" value="1"/>
</dbReference>
<dbReference type="PROSITE" id="PS51353">
    <property type="entry name" value="ARSC"/>
    <property type="match status" value="1"/>
</dbReference>
<evidence type="ECO:0000256" key="1">
    <source>
        <dbReference type="ARBA" id="ARBA00007198"/>
    </source>
</evidence>
<accession>A0ABP7P2Y4</accession>
<dbReference type="Pfam" id="PF03960">
    <property type="entry name" value="ArsC"/>
    <property type="match status" value="1"/>
</dbReference>
<reference evidence="4" key="1">
    <citation type="journal article" date="2019" name="Int. J. Syst. Evol. Microbiol.">
        <title>The Global Catalogue of Microorganisms (GCM) 10K type strain sequencing project: providing services to taxonomists for standard genome sequencing and annotation.</title>
        <authorList>
            <consortium name="The Broad Institute Genomics Platform"/>
            <consortium name="The Broad Institute Genome Sequencing Center for Infectious Disease"/>
            <person name="Wu L."/>
            <person name="Ma J."/>
        </authorList>
    </citation>
    <scope>NUCLEOTIDE SEQUENCE [LARGE SCALE GENOMIC DNA]</scope>
    <source>
        <strain evidence="4">JCM 17555</strain>
    </source>
</reference>
<dbReference type="EMBL" id="BAABBO010000007">
    <property type="protein sequence ID" value="GAA3958769.1"/>
    <property type="molecule type" value="Genomic_DNA"/>
</dbReference>
<sequence length="135" mass="14620">MASSARGPIIMGIPNCDSVKKARRWLEGRSVDYDFRDVRQQPLSSAELASLIDQIGAAAFVNRGSSSWRALDEAARGVVETAIASPEDSAAQTALVALMAEHQTMIKRPVLVQKGRASTGFSPPGWEKMFEARSE</sequence>
<dbReference type="PANTHER" id="PTHR30041:SF8">
    <property type="entry name" value="PROTEIN YFFB"/>
    <property type="match status" value="1"/>
</dbReference>
<evidence type="ECO:0000313" key="3">
    <source>
        <dbReference type="EMBL" id="GAA3958769.1"/>
    </source>
</evidence>
<organism evidence="3 4">
    <name type="scientific">Allohahella marinimesophila</name>
    <dbReference type="NCBI Taxonomy" id="1054972"/>
    <lineage>
        <taxon>Bacteria</taxon>
        <taxon>Pseudomonadati</taxon>
        <taxon>Pseudomonadota</taxon>
        <taxon>Gammaproteobacteria</taxon>
        <taxon>Oceanospirillales</taxon>
        <taxon>Hahellaceae</taxon>
        <taxon>Allohahella</taxon>
    </lineage>
</organism>
<dbReference type="InterPro" id="IPR036249">
    <property type="entry name" value="Thioredoxin-like_sf"/>
</dbReference>
<dbReference type="Proteomes" id="UP001501337">
    <property type="component" value="Unassembled WGS sequence"/>
</dbReference>
<proteinExistence type="inferred from homology"/>
<name>A0ABP7P2Y4_9GAMM</name>
<protein>
    <submittedName>
        <fullName evidence="3">ArsC family reductase</fullName>
    </submittedName>
</protein>
<dbReference type="PANTHER" id="PTHR30041">
    <property type="entry name" value="ARSENATE REDUCTASE"/>
    <property type="match status" value="1"/>
</dbReference>
<keyword evidence="4" id="KW-1185">Reference proteome</keyword>
<evidence type="ECO:0000313" key="4">
    <source>
        <dbReference type="Proteomes" id="UP001501337"/>
    </source>
</evidence>
<dbReference type="RefSeq" id="WP_344805168.1">
    <property type="nucleotide sequence ID" value="NZ_BAABBO010000007.1"/>
</dbReference>
<comment type="caution">
    <text evidence="3">The sequence shown here is derived from an EMBL/GenBank/DDBJ whole genome shotgun (WGS) entry which is preliminary data.</text>
</comment>
<dbReference type="Gene3D" id="3.40.30.10">
    <property type="entry name" value="Glutaredoxin"/>
    <property type="match status" value="1"/>
</dbReference>
<dbReference type="InterPro" id="IPR006660">
    <property type="entry name" value="Arsenate_reductase-like"/>
</dbReference>